<sequence>MQAYASVVSDALDIRTTAMDARMSGRWSNPNAGIDVEMAMLNPIKSLLGSQQTSVDPADFTTAMSAMTPGVRALQGAAVGHHWLCATTPTTRTALTTRSTSIYRFTWSDHTCAGHCDCRASSGVLPAGAAAGRHHHPPAPQCQAAALPDGPCAAACCWRQGYPGHHGCAGLQQAMGECESMAAKAMLLLRFLLLPVVVQETMPAGVMEVSMKLHDDLVRRLALDSSGYEWATEGDSRGLCYPAAGCAAEVQAVACGAGCTGQPWPAAVPCPCVARLTSE</sequence>
<name>A0A6A0AD87_HAELA</name>
<dbReference type="AlphaFoldDB" id="A0A6A0AD87"/>
<comment type="caution">
    <text evidence="1">The sequence shown here is derived from an EMBL/GenBank/DDBJ whole genome shotgun (WGS) entry which is preliminary data.</text>
</comment>
<accession>A0A6A0AD87</accession>
<reference evidence="1 2" key="1">
    <citation type="submission" date="2020-02" db="EMBL/GenBank/DDBJ databases">
        <title>Draft genome sequence of Haematococcus lacustris strain NIES-144.</title>
        <authorList>
            <person name="Morimoto D."/>
            <person name="Nakagawa S."/>
            <person name="Yoshida T."/>
            <person name="Sawayama S."/>
        </authorList>
    </citation>
    <scope>NUCLEOTIDE SEQUENCE [LARGE SCALE GENOMIC DNA]</scope>
    <source>
        <strain evidence="1 2">NIES-144</strain>
    </source>
</reference>
<gene>
    <name evidence="1" type="ORF">HaLaN_29778</name>
</gene>
<protein>
    <submittedName>
        <fullName evidence="1">Uncharacterized protein</fullName>
    </submittedName>
</protein>
<keyword evidence="2" id="KW-1185">Reference proteome</keyword>
<dbReference type="Proteomes" id="UP000485058">
    <property type="component" value="Unassembled WGS sequence"/>
</dbReference>
<organism evidence="1 2">
    <name type="scientific">Haematococcus lacustris</name>
    <name type="common">Green alga</name>
    <name type="synonym">Haematococcus pluvialis</name>
    <dbReference type="NCBI Taxonomy" id="44745"/>
    <lineage>
        <taxon>Eukaryota</taxon>
        <taxon>Viridiplantae</taxon>
        <taxon>Chlorophyta</taxon>
        <taxon>core chlorophytes</taxon>
        <taxon>Chlorophyceae</taxon>
        <taxon>CS clade</taxon>
        <taxon>Chlamydomonadales</taxon>
        <taxon>Haematococcaceae</taxon>
        <taxon>Haematococcus</taxon>
    </lineage>
</organism>
<evidence type="ECO:0000313" key="2">
    <source>
        <dbReference type="Proteomes" id="UP000485058"/>
    </source>
</evidence>
<evidence type="ECO:0000313" key="1">
    <source>
        <dbReference type="EMBL" id="GFH30850.1"/>
    </source>
</evidence>
<proteinExistence type="predicted"/>
<dbReference type="EMBL" id="BLLF01005186">
    <property type="protein sequence ID" value="GFH30850.1"/>
    <property type="molecule type" value="Genomic_DNA"/>
</dbReference>